<reference evidence="2 3" key="1">
    <citation type="journal article" date="2014" name="PLoS ONE">
        <title>Global Analysis of Gene Expression Profiles in Physic Nut (Jatropha curcas L.) Seedlings Exposed to Salt Stress.</title>
        <authorList>
            <person name="Zhang L."/>
            <person name="Zhang C."/>
            <person name="Wu P."/>
            <person name="Chen Y."/>
            <person name="Li M."/>
            <person name="Jiang H."/>
            <person name="Wu G."/>
        </authorList>
    </citation>
    <scope>NUCLEOTIDE SEQUENCE [LARGE SCALE GENOMIC DNA]</scope>
    <source>
        <strain evidence="3">cv. GZQX0401</strain>
        <tissue evidence="2">Young leaves</tissue>
    </source>
</reference>
<feature type="compositionally biased region" description="Basic and acidic residues" evidence="1">
    <location>
        <begin position="112"/>
        <end position="126"/>
    </location>
</feature>
<dbReference type="EMBL" id="KK914247">
    <property type="protein sequence ID" value="KDP44631.1"/>
    <property type="molecule type" value="Genomic_DNA"/>
</dbReference>
<evidence type="ECO:0000313" key="3">
    <source>
        <dbReference type="Proteomes" id="UP000027138"/>
    </source>
</evidence>
<organism evidence="2 3">
    <name type="scientific">Jatropha curcas</name>
    <name type="common">Barbados nut</name>
    <dbReference type="NCBI Taxonomy" id="180498"/>
    <lineage>
        <taxon>Eukaryota</taxon>
        <taxon>Viridiplantae</taxon>
        <taxon>Streptophyta</taxon>
        <taxon>Embryophyta</taxon>
        <taxon>Tracheophyta</taxon>
        <taxon>Spermatophyta</taxon>
        <taxon>Magnoliopsida</taxon>
        <taxon>eudicotyledons</taxon>
        <taxon>Gunneridae</taxon>
        <taxon>Pentapetalae</taxon>
        <taxon>rosids</taxon>
        <taxon>fabids</taxon>
        <taxon>Malpighiales</taxon>
        <taxon>Euphorbiaceae</taxon>
        <taxon>Crotonoideae</taxon>
        <taxon>Jatropheae</taxon>
        <taxon>Jatropha</taxon>
    </lineage>
</organism>
<protein>
    <submittedName>
        <fullName evidence="2">Uncharacterized protein</fullName>
    </submittedName>
</protein>
<dbReference type="Proteomes" id="UP000027138">
    <property type="component" value="Unassembled WGS sequence"/>
</dbReference>
<gene>
    <name evidence="2" type="ORF">JCGZ_22050</name>
</gene>
<name>A0A067L840_JATCU</name>
<keyword evidence="3" id="KW-1185">Reference proteome</keyword>
<proteinExistence type="predicted"/>
<sequence>MAQSLKTKQPQLTYAATVAGVASREEARLSSGDRRLEVLLRRRQGESQLARLLRSPETRTERGGHCRTMVARWRRRFGRLKWPETNEEGGTTLVVVAHVLALAKKKRRREKKRGEDGSREFKAIPV</sequence>
<feature type="region of interest" description="Disordered" evidence="1">
    <location>
        <begin position="106"/>
        <end position="126"/>
    </location>
</feature>
<dbReference type="AlphaFoldDB" id="A0A067L840"/>
<evidence type="ECO:0000256" key="1">
    <source>
        <dbReference type="SAM" id="MobiDB-lite"/>
    </source>
</evidence>
<evidence type="ECO:0000313" key="2">
    <source>
        <dbReference type="EMBL" id="KDP44631.1"/>
    </source>
</evidence>
<accession>A0A067L840</accession>